<name>C1E0W1_MICCC</name>
<evidence type="ECO:0000256" key="1">
    <source>
        <dbReference type="SAM" id="MobiDB-lite"/>
    </source>
</evidence>
<organism evidence="2 3">
    <name type="scientific">Micromonas commoda (strain RCC299 / NOUM17 / CCMP2709)</name>
    <name type="common">Picoplanktonic green alga</name>
    <dbReference type="NCBI Taxonomy" id="296587"/>
    <lineage>
        <taxon>Eukaryota</taxon>
        <taxon>Viridiplantae</taxon>
        <taxon>Chlorophyta</taxon>
        <taxon>Mamiellophyceae</taxon>
        <taxon>Mamiellales</taxon>
        <taxon>Mamiellaceae</taxon>
        <taxon>Micromonas</taxon>
    </lineage>
</organism>
<dbReference type="SUPFAM" id="SSF51126">
    <property type="entry name" value="Pectin lyase-like"/>
    <property type="match status" value="1"/>
</dbReference>
<sequence>MELPEDLVERIAETCVRAGGLKEWCRSWRGTCRRFSSLRWFEAVARGGVPLAVVPSDRCPTVQLGVSRARSATEDAVARAAATRRALSRIAGRSEDDDDDDDDDDDGWDVLGTGPTVLVTPGVHRENVRLTRTCALIGWGSRGSAVIEGSGWEPALAFAGLGMSERGTGDTMGWSVGDTGERSVACNLSIRSRNRAQAFAVAVVNGAPKFVRCDLRGGLLVLGWKTSPAALACVVRDGRGCGVKVTDHGEARLDGCVVERCGTHGLLLERGGRAVLAGRTVVRDNDLEAVLHTPDTDGVALEGEGVDLGPPAIVRVGVRKYDSDDEEGDSGHVSVVVRPNVRRLRVGAETLEHLHGHAPDYAWLKRGGFSFDDDGGDEDYEEEEATGSDYDEEETGSDYDFDDDDEGVSASPRINEPYRE</sequence>
<feature type="compositionally biased region" description="Acidic residues" evidence="1">
    <location>
        <begin position="95"/>
        <end position="108"/>
    </location>
</feature>
<proteinExistence type="predicted"/>
<keyword evidence="3" id="KW-1185">Reference proteome</keyword>
<feature type="region of interest" description="Disordered" evidence="1">
    <location>
        <begin position="372"/>
        <end position="420"/>
    </location>
</feature>
<dbReference type="Proteomes" id="UP000002009">
    <property type="component" value="Chromosome 3"/>
</dbReference>
<dbReference type="InParanoid" id="C1E0W1"/>
<dbReference type="GeneID" id="8241558"/>
<dbReference type="RefSeq" id="XP_002500367.1">
    <property type="nucleotide sequence ID" value="XM_002500321.1"/>
</dbReference>
<gene>
    <name evidence="2" type="ORF">MICPUN_56657</name>
</gene>
<feature type="compositionally biased region" description="Acidic residues" evidence="1">
    <location>
        <begin position="372"/>
        <end position="407"/>
    </location>
</feature>
<dbReference type="OrthoDB" id="10501430at2759"/>
<protein>
    <recommendedName>
        <fullName evidence="4">Right handed beta helix domain-containing protein</fullName>
    </recommendedName>
</protein>
<evidence type="ECO:0000313" key="3">
    <source>
        <dbReference type="Proteomes" id="UP000002009"/>
    </source>
</evidence>
<accession>C1E0W1</accession>
<dbReference type="EMBL" id="CP001324">
    <property type="protein sequence ID" value="ACO61625.1"/>
    <property type="molecule type" value="Genomic_DNA"/>
</dbReference>
<reference evidence="2 3" key="1">
    <citation type="journal article" date="2009" name="Science">
        <title>Green evolution and dynamic adaptations revealed by genomes of the marine picoeukaryotes Micromonas.</title>
        <authorList>
            <person name="Worden A.Z."/>
            <person name="Lee J.H."/>
            <person name="Mock T."/>
            <person name="Rouze P."/>
            <person name="Simmons M.P."/>
            <person name="Aerts A.L."/>
            <person name="Allen A.E."/>
            <person name="Cuvelier M.L."/>
            <person name="Derelle E."/>
            <person name="Everett M.V."/>
            <person name="Foulon E."/>
            <person name="Grimwood J."/>
            <person name="Gundlach H."/>
            <person name="Henrissat B."/>
            <person name="Napoli C."/>
            <person name="McDonald S.M."/>
            <person name="Parker M.S."/>
            <person name="Rombauts S."/>
            <person name="Salamov A."/>
            <person name="Von Dassow P."/>
            <person name="Badger J.H."/>
            <person name="Coutinho P.M."/>
            <person name="Demir E."/>
            <person name="Dubchak I."/>
            <person name="Gentemann C."/>
            <person name="Eikrem W."/>
            <person name="Gready J.E."/>
            <person name="John U."/>
            <person name="Lanier W."/>
            <person name="Lindquist E.A."/>
            <person name="Lucas S."/>
            <person name="Mayer K.F."/>
            <person name="Moreau H."/>
            <person name="Not F."/>
            <person name="Otillar R."/>
            <person name="Panaud O."/>
            <person name="Pangilinan J."/>
            <person name="Paulsen I."/>
            <person name="Piegu B."/>
            <person name="Poliakov A."/>
            <person name="Robbens S."/>
            <person name="Schmutz J."/>
            <person name="Toulza E."/>
            <person name="Wyss T."/>
            <person name="Zelensky A."/>
            <person name="Zhou K."/>
            <person name="Armbrust E.V."/>
            <person name="Bhattacharya D."/>
            <person name="Goodenough U.W."/>
            <person name="Van de Peer Y."/>
            <person name="Grigoriev I.V."/>
        </authorList>
    </citation>
    <scope>NUCLEOTIDE SEQUENCE [LARGE SCALE GENOMIC DNA]</scope>
    <source>
        <strain evidence="3">RCC299 / NOUM17</strain>
    </source>
</reference>
<feature type="region of interest" description="Disordered" evidence="1">
    <location>
        <begin position="90"/>
        <end position="109"/>
    </location>
</feature>
<dbReference type="KEGG" id="mis:MICPUN_56657"/>
<evidence type="ECO:0000313" key="2">
    <source>
        <dbReference type="EMBL" id="ACO61625.1"/>
    </source>
</evidence>
<dbReference type="InterPro" id="IPR011050">
    <property type="entry name" value="Pectin_lyase_fold/virulence"/>
</dbReference>
<dbReference type="OMA" id="VERCGTH"/>
<evidence type="ECO:0008006" key="4">
    <source>
        <dbReference type="Google" id="ProtNLM"/>
    </source>
</evidence>
<dbReference type="AlphaFoldDB" id="C1E0W1"/>